<keyword evidence="4" id="KW-1185">Reference proteome</keyword>
<organism evidence="3 4">
    <name type="scientific">Adhaeribacter soli</name>
    <dbReference type="NCBI Taxonomy" id="2607655"/>
    <lineage>
        <taxon>Bacteria</taxon>
        <taxon>Pseudomonadati</taxon>
        <taxon>Bacteroidota</taxon>
        <taxon>Cytophagia</taxon>
        <taxon>Cytophagales</taxon>
        <taxon>Hymenobacteraceae</taxon>
        <taxon>Adhaeribacter</taxon>
    </lineage>
</organism>
<evidence type="ECO:0000313" key="3">
    <source>
        <dbReference type="EMBL" id="KAA9333594.1"/>
    </source>
</evidence>
<sequence length="269" mass="30093">MKINLKLSHYLAVALPATFLLLGSLSCGKDTPTPKPAPTPPVAQYPDSLAGTMQVNFLHHVDGQPLVFDSQHYLNAADDTFSVEYLKYLISNVKLTNTTTGKTYIEKNSYHLINPKENKAGFDLAGIPVKDFNQIEFSIGVDAYANSRTDHSGDLYPDNGMAWDWNTGYKFMSFGGRKISRVAAKDYGLTFHVGTNQNYKTLTFPLSQTLTFQKNKPYTLQIDANLNELFRSPNVIDFDLVYIVHMGPNAEKVANNYATNMFKIKDISQ</sequence>
<keyword evidence="1" id="KW-0732">Signal</keyword>
<dbReference type="Pfam" id="PF20243">
    <property type="entry name" value="MbnP"/>
    <property type="match status" value="1"/>
</dbReference>
<dbReference type="EMBL" id="VTWT01000005">
    <property type="protein sequence ID" value="KAA9333594.1"/>
    <property type="molecule type" value="Genomic_DNA"/>
</dbReference>
<feature type="domain" description="Copper-binding protein MbnP-like" evidence="2">
    <location>
        <begin position="51"/>
        <end position="238"/>
    </location>
</feature>
<dbReference type="RefSeq" id="WP_150903761.1">
    <property type="nucleotide sequence ID" value="NZ_VTWT01000005.1"/>
</dbReference>
<name>A0A5N1IU19_9BACT</name>
<feature type="signal peptide" evidence="1">
    <location>
        <begin position="1"/>
        <end position="28"/>
    </location>
</feature>
<proteinExistence type="predicted"/>
<reference evidence="3 4" key="1">
    <citation type="submission" date="2019-09" db="EMBL/GenBank/DDBJ databases">
        <title>Genome sequence of Adhaeribacter sp. M2.</title>
        <authorList>
            <person name="Srinivasan S."/>
        </authorList>
    </citation>
    <scope>NUCLEOTIDE SEQUENCE [LARGE SCALE GENOMIC DNA]</scope>
    <source>
        <strain evidence="3 4">M2</strain>
    </source>
</reference>
<accession>A0A5N1IU19</accession>
<comment type="caution">
    <text evidence="3">The sequence shown here is derived from an EMBL/GenBank/DDBJ whole genome shotgun (WGS) entry which is preliminary data.</text>
</comment>
<evidence type="ECO:0000313" key="4">
    <source>
        <dbReference type="Proteomes" id="UP000326570"/>
    </source>
</evidence>
<dbReference type="AlphaFoldDB" id="A0A5N1IU19"/>
<feature type="chain" id="PRO_5025001700" description="Copper-binding protein MbnP-like domain-containing protein" evidence="1">
    <location>
        <begin position="29"/>
        <end position="269"/>
    </location>
</feature>
<protein>
    <recommendedName>
        <fullName evidence="2">Copper-binding protein MbnP-like domain-containing protein</fullName>
    </recommendedName>
</protein>
<dbReference type="PROSITE" id="PS51257">
    <property type="entry name" value="PROKAR_LIPOPROTEIN"/>
    <property type="match status" value="1"/>
</dbReference>
<dbReference type="Proteomes" id="UP000326570">
    <property type="component" value="Unassembled WGS sequence"/>
</dbReference>
<dbReference type="InterPro" id="IPR046863">
    <property type="entry name" value="MbnP-like_dom"/>
</dbReference>
<evidence type="ECO:0000259" key="2">
    <source>
        <dbReference type="Pfam" id="PF20243"/>
    </source>
</evidence>
<evidence type="ECO:0000256" key="1">
    <source>
        <dbReference type="SAM" id="SignalP"/>
    </source>
</evidence>
<gene>
    <name evidence="3" type="ORF">F0P94_10085</name>
</gene>